<protein>
    <recommendedName>
        <fullName evidence="3">TniQ protein</fullName>
    </recommendedName>
</protein>
<dbReference type="Proteomes" id="UP000242957">
    <property type="component" value="Unassembled WGS sequence"/>
</dbReference>
<keyword evidence="2" id="KW-1185">Reference proteome</keyword>
<name>A0A1H0EFK3_9PSED</name>
<evidence type="ECO:0000313" key="2">
    <source>
        <dbReference type="Proteomes" id="UP000242957"/>
    </source>
</evidence>
<evidence type="ECO:0008006" key="3">
    <source>
        <dbReference type="Google" id="ProtNLM"/>
    </source>
</evidence>
<accession>A0A1H0EFK3</accession>
<dbReference type="AlphaFoldDB" id="A0A1H0EFK3"/>
<dbReference type="EMBL" id="FNIJ01000005">
    <property type="protein sequence ID" value="SDN81100.1"/>
    <property type="molecule type" value="Genomic_DNA"/>
</dbReference>
<dbReference type="STRING" id="198616.SAMN05216193_105153"/>
<dbReference type="RefSeq" id="WP_139207004.1">
    <property type="nucleotide sequence ID" value="NZ_FNIJ01000005.1"/>
</dbReference>
<proteinExistence type="predicted"/>
<reference evidence="2" key="1">
    <citation type="submission" date="2016-10" db="EMBL/GenBank/DDBJ databases">
        <authorList>
            <person name="Varghese N."/>
            <person name="Submissions S."/>
        </authorList>
    </citation>
    <scope>NUCLEOTIDE SEQUENCE [LARGE SCALE GENOMIC DNA]</scope>
    <source>
        <strain evidence="2">JCM 21621</strain>
    </source>
</reference>
<evidence type="ECO:0000313" key="1">
    <source>
        <dbReference type="EMBL" id="SDN81100.1"/>
    </source>
</evidence>
<gene>
    <name evidence="1" type="ORF">SAMN05216193_105153</name>
</gene>
<organism evidence="1 2">
    <name type="scientific">Pseudomonas jinjuensis</name>
    <dbReference type="NCBI Taxonomy" id="198616"/>
    <lineage>
        <taxon>Bacteria</taxon>
        <taxon>Pseudomonadati</taxon>
        <taxon>Pseudomonadota</taxon>
        <taxon>Gammaproteobacteria</taxon>
        <taxon>Pseudomonadales</taxon>
        <taxon>Pseudomonadaceae</taxon>
        <taxon>Pseudomonas</taxon>
    </lineage>
</organism>
<dbReference type="OrthoDB" id="7029747at2"/>
<sequence>MHYKNGLFFPDNFPWPFDHAVAILHKAAVVNGVSGRVVLRMSQLMKSRRGSKKGRETQIEEALGEICSCSRCPSSYSNLIKGIGDFFPKNAFGPIKYCAECLAETGFVPTVFSLRFVASCPWHHHPLKPLCERCHDVRKFKPTPFGNPVGYRCKECGYWVPSRAAIFAACRSHTIVRHGLTCFAFYFNTERLHRLAVMDVIHFNETADDGRQALIDGCAIQEFLRDETTTVWRKKLDLNGPCAELSLPDEYYRDFVRFHQERLLKAHRDCTCCAVLSRPDFGDTPRSVCVYNAALSIFRQKFEYLSSGNVEPRLSEQAVQQLVKLQLQPWEARRFFQCVFYQLLARLRFWSCAASRFFVHIDPRHFFAVLNTDYTPVLLSRFLGKYLRTDYLCKFDLPTNRAALRQLLGPAQAGQALVIRNFGTRAELSTSATSRLFYGSLRATAMFYF</sequence>